<reference evidence="1 2" key="1">
    <citation type="submission" date="2018-11" db="EMBL/GenBank/DDBJ databases">
        <authorList>
            <consortium name="Pathogen Informatics"/>
        </authorList>
    </citation>
    <scope>NUCLEOTIDE SEQUENCE [LARGE SCALE GENOMIC DNA]</scope>
</reference>
<dbReference type="EMBL" id="UYRR01037438">
    <property type="protein sequence ID" value="VDK70373.1"/>
    <property type="molecule type" value="Genomic_DNA"/>
</dbReference>
<protein>
    <submittedName>
        <fullName evidence="1">Uncharacterized protein</fullName>
    </submittedName>
</protein>
<gene>
    <name evidence="1" type="ORF">ASIM_LOCUS19540</name>
</gene>
<accession>A0A3P6SKV4</accession>
<evidence type="ECO:0000313" key="2">
    <source>
        <dbReference type="Proteomes" id="UP000267096"/>
    </source>
</evidence>
<proteinExistence type="predicted"/>
<keyword evidence="2" id="KW-1185">Reference proteome</keyword>
<organism evidence="1 2">
    <name type="scientific">Anisakis simplex</name>
    <name type="common">Herring worm</name>
    <dbReference type="NCBI Taxonomy" id="6269"/>
    <lineage>
        <taxon>Eukaryota</taxon>
        <taxon>Metazoa</taxon>
        <taxon>Ecdysozoa</taxon>
        <taxon>Nematoda</taxon>
        <taxon>Chromadorea</taxon>
        <taxon>Rhabditida</taxon>
        <taxon>Spirurina</taxon>
        <taxon>Ascaridomorpha</taxon>
        <taxon>Ascaridoidea</taxon>
        <taxon>Anisakidae</taxon>
        <taxon>Anisakis</taxon>
        <taxon>Anisakis simplex complex</taxon>
    </lineage>
</organism>
<evidence type="ECO:0000313" key="1">
    <source>
        <dbReference type="EMBL" id="VDK70373.1"/>
    </source>
</evidence>
<dbReference type="Proteomes" id="UP000267096">
    <property type="component" value="Unassembled WGS sequence"/>
</dbReference>
<dbReference type="AlphaFoldDB" id="A0A3P6SKV4"/>
<name>A0A3P6SKV4_ANISI</name>
<sequence>MANKIYRIRNVHFYHFRRKSKVFVMELLKNPKRLKLKMQNLKLLKTLLTRTKNDRRNPNVWTKKVK</sequence>